<protein>
    <submittedName>
        <fullName evidence="1">Uncharacterized protein</fullName>
    </submittedName>
</protein>
<proteinExistence type="predicted"/>
<accession>A0A8H8DJ67</accession>
<name>A0A8H8DJ67_9FUNG</name>
<sequence>MPLNCATQHTILKNRTFFSEHRSDRVLKESDRDDRYKCVSSTGQPAPQVILPEWGTGVRVRARQGFQPSLVAGNLLSVAGPSGGSGNNIAISPADVAGAFRPHPS</sequence>
<reference evidence="1 2" key="1">
    <citation type="journal article" name="Sci. Rep.">
        <title>Genome-scale phylogenetic analyses confirm Olpidium as the closest living zoosporic fungus to the non-flagellated, terrestrial fungi.</title>
        <authorList>
            <person name="Chang Y."/>
            <person name="Rochon D."/>
            <person name="Sekimoto S."/>
            <person name="Wang Y."/>
            <person name="Chovatia M."/>
            <person name="Sandor L."/>
            <person name="Salamov A."/>
            <person name="Grigoriev I.V."/>
            <person name="Stajich J.E."/>
            <person name="Spatafora J.W."/>
        </authorList>
    </citation>
    <scope>NUCLEOTIDE SEQUENCE [LARGE SCALE GENOMIC DNA]</scope>
    <source>
        <strain evidence="1">S191</strain>
    </source>
</reference>
<dbReference type="EMBL" id="JAEFCI010006339">
    <property type="protein sequence ID" value="KAG5459757.1"/>
    <property type="molecule type" value="Genomic_DNA"/>
</dbReference>
<dbReference type="Proteomes" id="UP000673691">
    <property type="component" value="Unassembled WGS sequence"/>
</dbReference>
<evidence type="ECO:0000313" key="1">
    <source>
        <dbReference type="EMBL" id="KAG5459757.1"/>
    </source>
</evidence>
<comment type="caution">
    <text evidence="1">The sequence shown here is derived from an EMBL/GenBank/DDBJ whole genome shotgun (WGS) entry which is preliminary data.</text>
</comment>
<evidence type="ECO:0000313" key="2">
    <source>
        <dbReference type="Proteomes" id="UP000673691"/>
    </source>
</evidence>
<organism evidence="1 2">
    <name type="scientific">Olpidium bornovanus</name>
    <dbReference type="NCBI Taxonomy" id="278681"/>
    <lineage>
        <taxon>Eukaryota</taxon>
        <taxon>Fungi</taxon>
        <taxon>Fungi incertae sedis</taxon>
        <taxon>Olpidiomycota</taxon>
        <taxon>Olpidiomycotina</taxon>
        <taxon>Olpidiomycetes</taxon>
        <taxon>Olpidiales</taxon>
        <taxon>Olpidiaceae</taxon>
        <taxon>Olpidium</taxon>
    </lineage>
</organism>
<dbReference type="AlphaFoldDB" id="A0A8H8DJ67"/>
<gene>
    <name evidence="1" type="ORF">BJ554DRAFT_8287</name>
</gene>
<keyword evidence="2" id="KW-1185">Reference proteome</keyword>